<gene>
    <name evidence="2" type="ORF">PENVUL_c042G01533</name>
</gene>
<evidence type="ECO:0000313" key="2">
    <source>
        <dbReference type="EMBL" id="OQE01651.1"/>
    </source>
</evidence>
<name>A0A1V6RIK3_9EURO</name>
<comment type="caution">
    <text evidence="2">The sequence shown here is derived from an EMBL/GenBank/DDBJ whole genome shotgun (WGS) entry which is preliminary data.</text>
</comment>
<sequence length="509" mass="58359">MASLLSTPTEILRMIFASLSHGDLVAVCLTHRGLRSPAELFLYAHIQWTWSDSQHPPIAQFLRSIAQRPELATYVHDVVLNGDSFNKGVNDPGNESPKIPVTELVVNELVELVARINVPYAEEWIQKLRAGSMDAFTTLFISQLHNLKRLFLDKNYNRETRLRGMMLRSALCEESTNSYLSSFAYLEDVSVESACLHYNIRQKTDTRNTQDILPLFYLPSVKRIRALVDNPATFAWTGKNPPNLRRLRTLDLTMLREKHLGQVLSVTTRLQKLQWDWYYREDLEDDSVTGIIDLDQIATGLSYVKETLTDLTITAGSEGYRGDLEVPEVQFSGLFKVFSELDTLKRLKVPIPFLLGFSPSASKANHLAVALPTSLEWLTLTDCLCYNEQWMWQWETDYLLEAIRSWLQDWKRHTPNLQGFCGQVICREISNYDTLFLLPKFSNVTTQLNLVVANRPSSKGFQRVGAQQRFDIHEYHLHLCDEPIATPNILCIRLLVFEKAKAMSKLVPY</sequence>
<feature type="domain" description="Leucine-rich repeat" evidence="1">
    <location>
        <begin position="59"/>
        <end position="421"/>
    </location>
</feature>
<dbReference type="InterPro" id="IPR056867">
    <property type="entry name" value="LRR_15"/>
</dbReference>
<proteinExistence type="predicted"/>
<dbReference type="EMBL" id="MDYP01000042">
    <property type="protein sequence ID" value="OQE01651.1"/>
    <property type="molecule type" value="Genomic_DNA"/>
</dbReference>
<accession>A0A1V6RIK3</accession>
<keyword evidence="3" id="KW-1185">Reference proteome</keyword>
<dbReference type="Pfam" id="PF24969">
    <property type="entry name" value="LRR_15"/>
    <property type="match status" value="1"/>
</dbReference>
<evidence type="ECO:0000313" key="3">
    <source>
        <dbReference type="Proteomes" id="UP000191518"/>
    </source>
</evidence>
<protein>
    <recommendedName>
        <fullName evidence="1">Leucine-rich repeat domain-containing protein</fullName>
    </recommendedName>
</protein>
<reference evidence="3" key="1">
    <citation type="journal article" date="2017" name="Nat. Microbiol.">
        <title>Global analysis of biosynthetic gene clusters reveals vast potential of secondary metabolite production in Penicillium species.</title>
        <authorList>
            <person name="Nielsen J.C."/>
            <person name="Grijseels S."/>
            <person name="Prigent S."/>
            <person name="Ji B."/>
            <person name="Dainat J."/>
            <person name="Nielsen K.F."/>
            <person name="Frisvad J.C."/>
            <person name="Workman M."/>
            <person name="Nielsen J."/>
        </authorList>
    </citation>
    <scope>NUCLEOTIDE SEQUENCE [LARGE SCALE GENOMIC DNA]</scope>
    <source>
        <strain evidence="3">IBT 29486</strain>
    </source>
</reference>
<organism evidence="2 3">
    <name type="scientific">Penicillium vulpinum</name>
    <dbReference type="NCBI Taxonomy" id="29845"/>
    <lineage>
        <taxon>Eukaryota</taxon>
        <taxon>Fungi</taxon>
        <taxon>Dikarya</taxon>
        <taxon>Ascomycota</taxon>
        <taxon>Pezizomycotina</taxon>
        <taxon>Eurotiomycetes</taxon>
        <taxon>Eurotiomycetidae</taxon>
        <taxon>Eurotiales</taxon>
        <taxon>Aspergillaceae</taxon>
        <taxon>Penicillium</taxon>
    </lineage>
</organism>
<dbReference type="Proteomes" id="UP000191518">
    <property type="component" value="Unassembled WGS sequence"/>
</dbReference>
<dbReference type="AlphaFoldDB" id="A0A1V6RIK3"/>
<evidence type="ECO:0000259" key="1">
    <source>
        <dbReference type="Pfam" id="PF24969"/>
    </source>
</evidence>